<organism evidence="3">
    <name type="scientific">freshwater metagenome</name>
    <dbReference type="NCBI Taxonomy" id="449393"/>
    <lineage>
        <taxon>unclassified sequences</taxon>
        <taxon>metagenomes</taxon>
        <taxon>ecological metagenomes</taxon>
    </lineage>
</organism>
<feature type="transmembrane region" description="Helical" evidence="2">
    <location>
        <begin position="85"/>
        <end position="102"/>
    </location>
</feature>
<feature type="transmembrane region" description="Helical" evidence="2">
    <location>
        <begin position="387"/>
        <end position="405"/>
    </location>
</feature>
<dbReference type="EMBL" id="CAFAAQ010000068">
    <property type="protein sequence ID" value="CAB4807118.1"/>
    <property type="molecule type" value="Genomic_DNA"/>
</dbReference>
<dbReference type="AlphaFoldDB" id="A0A6J6YI97"/>
<feature type="transmembrane region" description="Helical" evidence="2">
    <location>
        <begin position="159"/>
        <end position="175"/>
    </location>
</feature>
<feature type="transmembrane region" description="Helical" evidence="2">
    <location>
        <begin position="412"/>
        <end position="430"/>
    </location>
</feature>
<feature type="compositionally biased region" description="Polar residues" evidence="1">
    <location>
        <begin position="475"/>
        <end position="484"/>
    </location>
</feature>
<feature type="transmembrane region" description="Helical" evidence="2">
    <location>
        <begin position="213"/>
        <end position="234"/>
    </location>
</feature>
<accession>A0A6J6YI97</accession>
<keyword evidence="2" id="KW-0812">Transmembrane</keyword>
<evidence type="ECO:0000256" key="1">
    <source>
        <dbReference type="SAM" id="MobiDB-lite"/>
    </source>
</evidence>
<gene>
    <name evidence="3" type="ORF">UFOPK3046_00905</name>
</gene>
<feature type="transmembrane region" description="Helical" evidence="2">
    <location>
        <begin position="136"/>
        <end position="152"/>
    </location>
</feature>
<feature type="transmembrane region" description="Helical" evidence="2">
    <location>
        <begin position="26"/>
        <end position="44"/>
    </location>
</feature>
<proteinExistence type="predicted"/>
<evidence type="ECO:0000313" key="3">
    <source>
        <dbReference type="EMBL" id="CAB4807118.1"/>
    </source>
</evidence>
<reference evidence="3" key="1">
    <citation type="submission" date="2020-05" db="EMBL/GenBank/DDBJ databases">
        <authorList>
            <person name="Chiriac C."/>
            <person name="Salcher M."/>
            <person name="Ghai R."/>
            <person name="Kavagutti S V."/>
        </authorList>
    </citation>
    <scope>NUCLEOTIDE SEQUENCE</scope>
</reference>
<feature type="region of interest" description="Disordered" evidence="1">
    <location>
        <begin position="462"/>
        <end position="484"/>
    </location>
</feature>
<keyword evidence="2" id="KW-1133">Transmembrane helix</keyword>
<feature type="transmembrane region" description="Helical" evidence="2">
    <location>
        <begin position="109"/>
        <end position="130"/>
    </location>
</feature>
<sequence length="484" mass="52292">MQPTQRLASSKSVIWLRIVGLAPGRLCRAAILLGLGAFIAAAYLPGSVVPDTLDMCAQAVSGVYNDWHSPAIAGLWGFFNAPIEAIFLLTLTSTIVAIHLILTRWLRPWVAVACTAAIMLFPATVGWMGHVGKDEWFAAAFLLGTALIARAGTERRVRLRRALLLGVMICFWLAIAARKNALLPVGAALLVAWPVPGTIFGHLQGRPLVRRTLAAGAVLVLLVGSVSVFTSVVVRPRALHPEQQAFLFDLTGISLDQGQMLFPPDTFPSGTTLAEIDQVYDEKTGDVFFFAPGSPANPFMPAEQVSAVKEKWLEAVLNHPDDYLSTRLSYTSALLGISGPHPYWSINDPGSLPAKWGSPCRVPNRTFPSLHERVLELLLRVERGNLFRAWTFLVILIAGSLLAGLRKVTEARVLLLGGLLFFAGIAVAGISPTFRYSWFVAVCALVAAALALRRIPFAARPDPPAEPPVSVSVSKATWSDPSRT</sequence>
<feature type="transmembrane region" description="Helical" evidence="2">
    <location>
        <begin position="181"/>
        <end position="201"/>
    </location>
</feature>
<keyword evidence="2" id="KW-0472">Membrane</keyword>
<protein>
    <submittedName>
        <fullName evidence="3">Unannotated protein</fullName>
    </submittedName>
</protein>
<feature type="transmembrane region" description="Helical" evidence="2">
    <location>
        <begin position="436"/>
        <end position="452"/>
    </location>
</feature>
<evidence type="ECO:0000256" key="2">
    <source>
        <dbReference type="SAM" id="Phobius"/>
    </source>
</evidence>
<name>A0A6J6YI97_9ZZZZ</name>